<dbReference type="AlphaFoldDB" id="A0A3P1WLA1"/>
<dbReference type="RefSeq" id="WP_125229321.1">
    <property type="nucleotide sequence ID" value="NZ_RQYT01000090.1"/>
</dbReference>
<comment type="caution">
    <text evidence="1">The sequence shown here is derived from an EMBL/GenBank/DDBJ whole genome shotgun (WGS) entry which is preliminary data.</text>
</comment>
<reference evidence="1 2" key="1">
    <citation type="submission" date="2018-11" db="EMBL/GenBank/DDBJ databases">
        <title>Genomes From Bacteria Associated with the Canine Oral Cavity: a Test Case for Automated Genome-Based Taxonomic Assignment.</title>
        <authorList>
            <person name="Coil D.A."/>
            <person name="Jospin G."/>
            <person name="Darling A.E."/>
            <person name="Wallis C."/>
            <person name="Davis I.J."/>
            <person name="Harris S."/>
            <person name="Eisen J.A."/>
            <person name="Holcombe L.J."/>
            <person name="O'Flynn C."/>
        </authorList>
    </citation>
    <scope>NUCLEOTIDE SEQUENCE [LARGE SCALE GENOMIC DNA]</scope>
    <source>
        <strain evidence="1 2">OH2822_COT-296</strain>
    </source>
</reference>
<organism evidence="1 2">
    <name type="scientific">Arachnia propionica</name>
    <dbReference type="NCBI Taxonomy" id="1750"/>
    <lineage>
        <taxon>Bacteria</taxon>
        <taxon>Bacillati</taxon>
        <taxon>Actinomycetota</taxon>
        <taxon>Actinomycetes</taxon>
        <taxon>Propionibacteriales</taxon>
        <taxon>Propionibacteriaceae</taxon>
        <taxon>Arachnia</taxon>
    </lineage>
</organism>
<sequence>MMKRMLSLPADFEDYAWEVEAKGVFWGASVRLGDRVVAVTFYDPVRLSQDIAEELEQCHFMGLHRVLVVPCVNEEQMRMAIDRAPIEFFA</sequence>
<gene>
    <name evidence="1" type="ORF">EII35_15325</name>
</gene>
<evidence type="ECO:0000313" key="1">
    <source>
        <dbReference type="EMBL" id="RRD46925.1"/>
    </source>
</evidence>
<dbReference type="OrthoDB" id="513474at2"/>
<protein>
    <submittedName>
        <fullName evidence="1">Uncharacterized protein</fullName>
    </submittedName>
</protein>
<dbReference type="EMBL" id="RQYT01000090">
    <property type="protein sequence ID" value="RRD46925.1"/>
    <property type="molecule type" value="Genomic_DNA"/>
</dbReference>
<evidence type="ECO:0000313" key="2">
    <source>
        <dbReference type="Proteomes" id="UP000280935"/>
    </source>
</evidence>
<dbReference type="Proteomes" id="UP000280935">
    <property type="component" value="Unassembled WGS sequence"/>
</dbReference>
<proteinExistence type="predicted"/>
<name>A0A3P1WLA1_9ACTN</name>
<accession>A0A3P1WLA1</accession>